<protein>
    <submittedName>
        <fullName evidence="3">Uncharacterized protein</fullName>
    </submittedName>
</protein>
<organism evidence="2 3">
    <name type="scientific">Panagrolaimus davidi</name>
    <dbReference type="NCBI Taxonomy" id="227884"/>
    <lineage>
        <taxon>Eukaryota</taxon>
        <taxon>Metazoa</taxon>
        <taxon>Ecdysozoa</taxon>
        <taxon>Nematoda</taxon>
        <taxon>Chromadorea</taxon>
        <taxon>Rhabditida</taxon>
        <taxon>Tylenchina</taxon>
        <taxon>Panagrolaimomorpha</taxon>
        <taxon>Panagrolaimoidea</taxon>
        <taxon>Panagrolaimidae</taxon>
        <taxon>Panagrolaimus</taxon>
    </lineage>
</organism>
<feature type="compositionally biased region" description="Basic and acidic residues" evidence="1">
    <location>
        <begin position="173"/>
        <end position="195"/>
    </location>
</feature>
<name>A0A914QF02_9BILA</name>
<feature type="region of interest" description="Disordered" evidence="1">
    <location>
        <begin position="18"/>
        <end position="66"/>
    </location>
</feature>
<evidence type="ECO:0000313" key="2">
    <source>
        <dbReference type="Proteomes" id="UP000887578"/>
    </source>
</evidence>
<evidence type="ECO:0000313" key="3">
    <source>
        <dbReference type="WBParaSite" id="PDA_v2.g27996.t1"/>
    </source>
</evidence>
<feature type="region of interest" description="Disordered" evidence="1">
    <location>
        <begin position="85"/>
        <end position="139"/>
    </location>
</feature>
<dbReference type="AlphaFoldDB" id="A0A914QF02"/>
<accession>A0A914QF02</accession>
<dbReference type="WBParaSite" id="PDA_v2.g27996.t1">
    <property type="protein sequence ID" value="PDA_v2.g27996.t1"/>
    <property type="gene ID" value="PDA_v2.g27996"/>
</dbReference>
<keyword evidence="2" id="KW-1185">Reference proteome</keyword>
<reference evidence="3" key="1">
    <citation type="submission" date="2022-11" db="UniProtKB">
        <authorList>
            <consortium name="WormBaseParasite"/>
        </authorList>
    </citation>
    <scope>IDENTIFICATION</scope>
</reference>
<sequence>MVKRGSIARRASLKKALEAKRRLKHPFSAETEQSDADTPSEQDVVHTRSGRRSFGGSYDERAPPRATTEALRAIRAKNIRIAAEAKKKKPSLSERMSYISKKRFDPNPTEQDAVEEQVDDNDGRADNTADVVNEDPELTALKETNKKLLEQQKNLVKEIHCLKTRVKRAEEREIRTKRNMERKLKRLQDKTRQTADAESESSDSKYDGSNDSQLVGFSGVVDE</sequence>
<feature type="region of interest" description="Disordered" evidence="1">
    <location>
        <begin position="173"/>
        <end position="223"/>
    </location>
</feature>
<proteinExistence type="predicted"/>
<dbReference type="Proteomes" id="UP000887578">
    <property type="component" value="Unplaced"/>
</dbReference>
<evidence type="ECO:0000256" key="1">
    <source>
        <dbReference type="SAM" id="MobiDB-lite"/>
    </source>
</evidence>